<name>A0A2S9TGH4_9BACT</name>
<dbReference type="Proteomes" id="UP000239151">
    <property type="component" value="Unassembled WGS sequence"/>
</dbReference>
<protein>
    <submittedName>
        <fullName evidence="3">Uncharacterized protein</fullName>
    </submittedName>
</protein>
<sequence length="315" mass="37663">MNWLKYFMQLNNRIKRIKAILDLLNQGLNLSTPKLVERFGVSKKIIQTDFKDFILPLFPNETIYYDYSLKTYKAKNNFLSKTLFNSKELAIISILKNKSTDKYSDIDLKANVDELFYKFEKELSNQLYSKSSVEKIDKFKNEFIQLENAIENKNIVKCFYNNKHREIYPLKILNLEEFWYLIVFEPIDNKIKTFHLNTIKNIEVLHNKYSFDKTKIDSFNNAINAYHKLDSEKISVILFANKEVSRYFLRKPLNQTQRVLKQYDDKSIDFEIVVTNLMEIIPTIQRYIPHVRVIEPLELKEAIKKNMDEFVKVFE</sequence>
<evidence type="ECO:0000313" key="3">
    <source>
        <dbReference type="EMBL" id="PRM97932.1"/>
    </source>
</evidence>
<dbReference type="InterPro" id="IPR026881">
    <property type="entry name" value="WYL_dom"/>
</dbReference>
<proteinExistence type="predicted"/>
<evidence type="ECO:0000259" key="1">
    <source>
        <dbReference type="Pfam" id="PF13280"/>
    </source>
</evidence>
<dbReference type="EMBL" id="NXGI01000007">
    <property type="protein sequence ID" value="PRM97932.1"/>
    <property type="molecule type" value="Genomic_DNA"/>
</dbReference>
<dbReference type="InterPro" id="IPR051534">
    <property type="entry name" value="CBASS_pafABC_assoc_protein"/>
</dbReference>
<comment type="caution">
    <text evidence="3">The sequence shown here is derived from an EMBL/GenBank/DDBJ whole genome shotgun (WGS) entry which is preliminary data.</text>
</comment>
<organism evidence="3 4">
    <name type="scientific">Aliarcobacter cryaerophilus</name>
    <dbReference type="NCBI Taxonomy" id="28198"/>
    <lineage>
        <taxon>Bacteria</taxon>
        <taxon>Pseudomonadati</taxon>
        <taxon>Campylobacterota</taxon>
        <taxon>Epsilonproteobacteria</taxon>
        <taxon>Campylobacterales</taxon>
        <taxon>Arcobacteraceae</taxon>
        <taxon>Aliarcobacter</taxon>
    </lineage>
</organism>
<dbReference type="AlphaFoldDB" id="A0A2S9TGH4"/>
<dbReference type="PANTHER" id="PTHR34580">
    <property type="match status" value="1"/>
</dbReference>
<evidence type="ECO:0000259" key="2">
    <source>
        <dbReference type="Pfam" id="PF25583"/>
    </source>
</evidence>
<feature type="domain" description="WYL" evidence="1">
    <location>
        <begin position="145"/>
        <end position="204"/>
    </location>
</feature>
<gene>
    <name evidence="3" type="ORF">CJ670_04500</name>
</gene>
<dbReference type="PROSITE" id="PS52050">
    <property type="entry name" value="WYL"/>
    <property type="match status" value="1"/>
</dbReference>
<dbReference type="PANTHER" id="PTHR34580:SF3">
    <property type="entry name" value="PROTEIN PAFB"/>
    <property type="match status" value="1"/>
</dbReference>
<reference evidence="3 4" key="1">
    <citation type="submission" date="2017-09" db="EMBL/GenBank/DDBJ databases">
        <title>Reassesment of A. cryaerophilus.</title>
        <authorList>
            <person name="Perez-Cataluna A."/>
            <person name="Collado L."/>
            <person name="Salgado O."/>
            <person name="Lefinanco V."/>
            <person name="Figueras M.J."/>
        </authorList>
    </citation>
    <scope>NUCLEOTIDE SEQUENCE [LARGE SCALE GENOMIC DNA]</scope>
    <source>
        <strain evidence="3 4">LMG 9065</strain>
    </source>
</reference>
<accession>A0A2S9TGH4</accession>
<dbReference type="InterPro" id="IPR057727">
    <property type="entry name" value="WCX_dom"/>
</dbReference>
<dbReference type="Pfam" id="PF25583">
    <property type="entry name" value="WCX"/>
    <property type="match status" value="1"/>
</dbReference>
<dbReference type="Pfam" id="PF13280">
    <property type="entry name" value="WYL"/>
    <property type="match status" value="1"/>
</dbReference>
<evidence type="ECO:0000313" key="4">
    <source>
        <dbReference type="Proteomes" id="UP000239151"/>
    </source>
</evidence>
<feature type="domain" description="WCX" evidence="2">
    <location>
        <begin position="235"/>
        <end position="306"/>
    </location>
</feature>